<dbReference type="GO" id="GO:0055085">
    <property type="term" value="P:transmembrane transport"/>
    <property type="evidence" value="ECO:0007669"/>
    <property type="project" value="InterPro"/>
</dbReference>
<proteinExistence type="predicted"/>
<dbReference type="InterPro" id="IPR036737">
    <property type="entry name" value="OmpA-like_sf"/>
</dbReference>
<evidence type="ECO:0000256" key="9">
    <source>
        <dbReference type="SAM" id="Phobius"/>
    </source>
</evidence>
<organism evidence="13 14">
    <name type="scientific">Symbiodinium pilosum</name>
    <name type="common">Dinoflagellate</name>
    <dbReference type="NCBI Taxonomy" id="2952"/>
    <lineage>
        <taxon>Eukaryota</taxon>
        <taxon>Sar</taxon>
        <taxon>Alveolata</taxon>
        <taxon>Dinophyceae</taxon>
        <taxon>Suessiales</taxon>
        <taxon>Symbiodiniaceae</taxon>
        <taxon>Symbiodinium</taxon>
    </lineage>
</organism>
<evidence type="ECO:0000256" key="2">
    <source>
        <dbReference type="ARBA" id="ARBA00004442"/>
    </source>
</evidence>
<sequence length="540" mass="58869">MELAIKGGDVTVLPRPPGLPVDLVPREDEPPVTRPDRKVKKPPKVSPPPAAHISPEPEGAATEIFEPRFTAPPRTDPLIAAQPDGDMIPIMRVPPEFPQRMLSRGVSGWVLVEFTVDTLGRVVSPIVIDAQPANGFQRAALDAIASAIENTLAAQLSQSIETEDLYWSSVEVSGQSAVISGAAPDVPARRAAEQRAWAVTGISSVDNQIQVIGEAGTCQQQLNDYLATETINFKTGKAEVAEESFHALSMLAMILRTCDSLVEVAGHTDGRGDAEINLHLSTRRAESVAKHLVRYGVNPAQIRAKGAWRNGMMFLIGKMFIYLLLAGGIGGAAGWLMRNLQAQRTEENAQRSVTDVKAKLPQLESLLRGRDEQIQKLKAEIADRKTAASEMEQELRAGEQALREQQRISARLQQTVDARKSKSLTDFDMSGDVEQDTDTTDADNLIAELSAEIARLKAELAQPAPAPAADADETLLQIEAEALRNKLVSTEGKLSAIQADLMQEQNKVSELERERELQNKSLQVLHQQLELERTRRVASG</sequence>
<keyword evidence="6" id="KW-0998">Cell outer membrane</keyword>
<evidence type="ECO:0000256" key="5">
    <source>
        <dbReference type="ARBA" id="ARBA00023136"/>
    </source>
</evidence>
<dbReference type="InterPro" id="IPR050330">
    <property type="entry name" value="Bact_OuterMem_StrucFunc"/>
</dbReference>
<dbReference type="PROSITE" id="PS50914">
    <property type="entry name" value="BON"/>
    <property type="match status" value="1"/>
</dbReference>
<name>A0A812S2C8_SYMPI</name>
<gene>
    <name evidence="13" type="primary">pal</name>
    <name evidence="13" type="ORF">SPIL2461_LOCUS11421</name>
</gene>
<evidence type="ECO:0000313" key="13">
    <source>
        <dbReference type="EMBL" id="CAE7459551.1"/>
    </source>
</evidence>
<feature type="coiled-coil region" evidence="7">
    <location>
        <begin position="374"/>
        <end position="408"/>
    </location>
</feature>
<keyword evidence="3 9" id="KW-0812">Transmembrane</keyword>
<keyword evidence="4 9" id="KW-1133">Transmembrane helix</keyword>
<dbReference type="PANTHER" id="PTHR30329:SF21">
    <property type="entry name" value="LIPOPROTEIN YIAD-RELATED"/>
    <property type="match status" value="1"/>
</dbReference>
<dbReference type="InterPro" id="IPR006665">
    <property type="entry name" value="OmpA-like"/>
</dbReference>
<feature type="domain" description="TonB C-terminal" evidence="12">
    <location>
        <begin position="82"/>
        <end position="179"/>
    </location>
</feature>
<dbReference type="InterPro" id="IPR037682">
    <property type="entry name" value="TonB_C"/>
</dbReference>
<evidence type="ECO:0000256" key="1">
    <source>
        <dbReference type="ARBA" id="ARBA00004167"/>
    </source>
</evidence>
<dbReference type="Gene3D" id="3.30.2420.10">
    <property type="entry name" value="TonB"/>
    <property type="match status" value="1"/>
</dbReference>
<dbReference type="Pfam" id="PF00691">
    <property type="entry name" value="OmpA"/>
    <property type="match status" value="1"/>
</dbReference>
<accession>A0A812S2C8</accession>
<dbReference type="PROSITE" id="PS51123">
    <property type="entry name" value="OMPA_2"/>
    <property type="match status" value="1"/>
</dbReference>
<keyword evidence="14" id="KW-1185">Reference proteome</keyword>
<dbReference type="PANTHER" id="PTHR30329">
    <property type="entry name" value="STATOR ELEMENT OF FLAGELLAR MOTOR COMPLEX"/>
    <property type="match status" value="1"/>
</dbReference>
<feature type="domain" description="BON" evidence="10">
    <location>
        <begin position="144"/>
        <end position="213"/>
    </location>
</feature>
<dbReference type="InterPro" id="IPR006664">
    <property type="entry name" value="OMP_bac"/>
</dbReference>
<feature type="transmembrane region" description="Helical" evidence="9">
    <location>
        <begin position="319"/>
        <end position="337"/>
    </location>
</feature>
<evidence type="ECO:0000256" key="7">
    <source>
        <dbReference type="SAM" id="Coils"/>
    </source>
</evidence>
<evidence type="ECO:0000256" key="3">
    <source>
        <dbReference type="ARBA" id="ARBA00022692"/>
    </source>
</evidence>
<dbReference type="PRINTS" id="PR01021">
    <property type="entry name" value="OMPADOMAIN"/>
</dbReference>
<dbReference type="Proteomes" id="UP000649617">
    <property type="component" value="Unassembled WGS sequence"/>
</dbReference>
<evidence type="ECO:0000256" key="6">
    <source>
        <dbReference type="ARBA" id="ARBA00023237"/>
    </source>
</evidence>
<evidence type="ECO:0000259" key="12">
    <source>
        <dbReference type="PROSITE" id="PS52015"/>
    </source>
</evidence>
<evidence type="ECO:0000259" key="10">
    <source>
        <dbReference type="PROSITE" id="PS50914"/>
    </source>
</evidence>
<protein>
    <submittedName>
        <fullName evidence="13">Pal protein</fullName>
    </submittedName>
</protein>
<dbReference type="SUPFAM" id="SSF103088">
    <property type="entry name" value="OmpA-like"/>
    <property type="match status" value="1"/>
</dbReference>
<dbReference type="InterPro" id="IPR007055">
    <property type="entry name" value="BON_dom"/>
</dbReference>
<evidence type="ECO:0000313" key="14">
    <source>
        <dbReference type="Proteomes" id="UP000649617"/>
    </source>
</evidence>
<dbReference type="CDD" id="cd07185">
    <property type="entry name" value="OmpA_C-like"/>
    <property type="match status" value="1"/>
</dbReference>
<feature type="compositionally biased region" description="Basic and acidic residues" evidence="8">
    <location>
        <begin position="24"/>
        <end position="36"/>
    </location>
</feature>
<feature type="coiled-coil region" evidence="7">
    <location>
        <begin position="439"/>
        <end position="528"/>
    </location>
</feature>
<dbReference type="PROSITE" id="PS52015">
    <property type="entry name" value="TONB_CTD"/>
    <property type="match status" value="1"/>
</dbReference>
<comment type="subcellular location">
    <subcellularLocation>
        <location evidence="2">Cell outer membrane</location>
    </subcellularLocation>
    <subcellularLocation>
        <location evidence="1">Membrane</location>
        <topology evidence="1">Single-pass membrane protein</topology>
    </subcellularLocation>
</comment>
<dbReference type="Gene3D" id="3.30.1330.60">
    <property type="entry name" value="OmpA-like domain"/>
    <property type="match status" value="1"/>
</dbReference>
<comment type="caution">
    <text evidence="13">The sequence shown here is derived from an EMBL/GenBank/DDBJ whole genome shotgun (WGS) entry which is preliminary data.</text>
</comment>
<dbReference type="InterPro" id="IPR006260">
    <property type="entry name" value="TonB/TolA_C"/>
</dbReference>
<feature type="region of interest" description="Disordered" evidence="8">
    <location>
        <begin position="1"/>
        <end position="58"/>
    </location>
</feature>
<reference evidence="13" key="1">
    <citation type="submission" date="2021-02" db="EMBL/GenBank/DDBJ databases">
        <authorList>
            <person name="Dougan E. K."/>
            <person name="Rhodes N."/>
            <person name="Thang M."/>
            <person name="Chan C."/>
        </authorList>
    </citation>
    <scope>NUCLEOTIDE SEQUENCE</scope>
</reference>
<dbReference type="AlphaFoldDB" id="A0A812S2C8"/>
<dbReference type="NCBIfam" id="TIGR01352">
    <property type="entry name" value="tonB_Cterm"/>
    <property type="match status" value="1"/>
</dbReference>
<dbReference type="Pfam" id="PF04972">
    <property type="entry name" value="BON"/>
    <property type="match status" value="1"/>
</dbReference>
<evidence type="ECO:0000256" key="4">
    <source>
        <dbReference type="ARBA" id="ARBA00022989"/>
    </source>
</evidence>
<evidence type="ECO:0000256" key="8">
    <source>
        <dbReference type="SAM" id="MobiDB-lite"/>
    </source>
</evidence>
<dbReference type="SUPFAM" id="SSF74653">
    <property type="entry name" value="TolA/TonB C-terminal domain"/>
    <property type="match status" value="1"/>
</dbReference>
<keyword evidence="7" id="KW-0175">Coiled coil</keyword>
<evidence type="ECO:0000259" key="11">
    <source>
        <dbReference type="PROSITE" id="PS51123"/>
    </source>
</evidence>
<dbReference type="EMBL" id="CAJNIZ010022223">
    <property type="protein sequence ID" value="CAE7459551.1"/>
    <property type="molecule type" value="Genomic_DNA"/>
</dbReference>
<dbReference type="GO" id="GO:0016020">
    <property type="term" value="C:membrane"/>
    <property type="evidence" value="ECO:0007669"/>
    <property type="project" value="UniProtKB-SubCell"/>
</dbReference>
<dbReference type="Pfam" id="PF03544">
    <property type="entry name" value="TonB_C"/>
    <property type="match status" value="1"/>
</dbReference>
<feature type="domain" description="OmpA-like" evidence="11">
    <location>
        <begin position="220"/>
        <end position="319"/>
    </location>
</feature>
<keyword evidence="5 9" id="KW-0472">Membrane</keyword>